<proteinExistence type="predicted"/>
<reference evidence="1 2" key="1">
    <citation type="submission" date="2016-10" db="EMBL/GenBank/DDBJ databases">
        <authorList>
            <person name="de Groot N.N."/>
        </authorList>
    </citation>
    <scope>NUCLEOTIDE SEQUENCE [LARGE SCALE GENOMIC DNA]</scope>
    <source>
        <strain evidence="1">1</strain>
    </source>
</reference>
<accession>A0A1G5SE46</accession>
<dbReference type="STRING" id="51642.NSMM_380085"/>
<organism evidence="1 2">
    <name type="scientific">Nitrosomonas mobilis</name>
    <dbReference type="NCBI Taxonomy" id="51642"/>
    <lineage>
        <taxon>Bacteria</taxon>
        <taxon>Pseudomonadati</taxon>
        <taxon>Pseudomonadota</taxon>
        <taxon>Betaproteobacteria</taxon>
        <taxon>Nitrosomonadales</taxon>
        <taxon>Nitrosomonadaceae</taxon>
        <taxon>Nitrosomonas</taxon>
    </lineage>
</organism>
<gene>
    <name evidence="1" type="ORF">NSMM_380085</name>
</gene>
<sequence>MFGRDSFTDTIHDENVLSHKYLFTPMFELFGTF</sequence>
<name>A0A1G5SE46_9PROT</name>
<keyword evidence="2" id="KW-1185">Reference proteome</keyword>
<dbReference type="AlphaFoldDB" id="A0A1G5SE46"/>
<dbReference type="Proteomes" id="UP000198729">
    <property type="component" value="Unassembled WGS sequence"/>
</dbReference>
<dbReference type="EMBL" id="FMWO01000045">
    <property type="protein sequence ID" value="SCZ85463.1"/>
    <property type="molecule type" value="Genomic_DNA"/>
</dbReference>
<protein>
    <submittedName>
        <fullName evidence="1">Uncharacterized protein</fullName>
    </submittedName>
</protein>
<evidence type="ECO:0000313" key="2">
    <source>
        <dbReference type="Proteomes" id="UP000198729"/>
    </source>
</evidence>
<evidence type="ECO:0000313" key="1">
    <source>
        <dbReference type="EMBL" id="SCZ85463.1"/>
    </source>
</evidence>